<evidence type="ECO:0000313" key="3">
    <source>
        <dbReference type="EMBL" id="KAE8075603.1"/>
    </source>
</evidence>
<name>A0A5N6R9F8_9ROSI</name>
<feature type="region of interest" description="Disordered" evidence="1">
    <location>
        <begin position="44"/>
        <end position="74"/>
    </location>
</feature>
<keyword evidence="4" id="KW-1185">Reference proteome</keyword>
<keyword evidence="2" id="KW-0732">Signal</keyword>
<dbReference type="EMBL" id="CM017326">
    <property type="protein sequence ID" value="KAE8075603.1"/>
    <property type="molecule type" value="Genomic_DNA"/>
</dbReference>
<reference evidence="3 4" key="1">
    <citation type="submission" date="2019-06" db="EMBL/GenBank/DDBJ databases">
        <title>A chromosomal-level reference genome of Carpinus fangiana (Coryloideae, Betulaceae).</title>
        <authorList>
            <person name="Yang X."/>
            <person name="Wang Z."/>
            <person name="Zhang L."/>
            <person name="Hao G."/>
            <person name="Liu J."/>
            <person name="Yang Y."/>
        </authorList>
    </citation>
    <scope>NUCLEOTIDE SEQUENCE [LARGE SCALE GENOMIC DNA]</scope>
    <source>
        <strain evidence="3">Cfa_2016G</strain>
        <tissue evidence="3">Leaf</tissue>
    </source>
</reference>
<evidence type="ECO:0000256" key="2">
    <source>
        <dbReference type="SAM" id="SignalP"/>
    </source>
</evidence>
<accession>A0A5N6R9F8</accession>
<dbReference type="AlphaFoldDB" id="A0A5N6R9F8"/>
<dbReference type="Proteomes" id="UP000327013">
    <property type="component" value="Chromosome 6"/>
</dbReference>
<evidence type="ECO:0000313" key="4">
    <source>
        <dbReference type="Proteomes" id="UP000327013"/>
    </source>
</evidence>
<dbReference type="OrthoDB" id="10367052at2759"/>
<proteinExistence type="predicted"/>
<feature type="compositionally biased region" description="Acidic residues" evidence="1">
    <location>
        <begin position="60"/>
        <end position="74"/>
    </location>
</feature>
<protein>
    <recommendedName>
        <fullName evidence="5">Phytosulfokine-beta</fullName>
    </recommendedName>
</protein>
<gene>
    <name evidence="3" type="ORF">FH972_014299</name>
</gene>
<sequence length="114" mass="12870">MTISRGVVLFGLMTLFVCLLLIKASEADDSAEYPPIHAVKHDDSKCEGIHNEEGDHCREEEEEEEEEEVLDDDVDDSYKVVNRMALSYHEAGSVNPFYDSDTELLDNRVVVLGH</sequence>
<feature type="compositionally biased region" description="Basic and acidic residues" evidence="1">
    <location>
        <begin position="44"/>
        <end position="59"/>
    </location>
</feature>
<evidence type="ECO:0008006" key="5">
    <source>
        <dbReference type="Google" id="ProtNLM"/>
    </source>
</evidence>
<feature type="chain" id="PRO_5024324934" description="Phytosulfokine-beta" evidence="2">
    <location>
        <begin position="28"/>
        <end position="114"/>
    </location>
</feature>
<feature type="signal peptide" evidence="2">
    <location>
        <begin position="1"/>
        <end position="27"/>
    </location>
</feature>
<evidence type="ECO:0000256" key="1">
    <source>
        <dbReference type="SAM" id="MobiDB-lite"/>
    </source>
</evidence>
<organism evidence="3 4">
    <name type="scientific">Carpinus fangiana</name>
    <dbReference type="NCBI Taxonomy" id="176857"/>
    <lineage>
        <taxon>Eukaryota</taxon>
        <taxon>Viridiplantae</taxon>
        <taxon>Streptophyta</taxon>
        <taxon>Embryophyta</taxon>
        <taxon>Tracheophyta</taxon>
        <taxon>Spermatophyta</taxon>
        <taxon>Magnoliopsida</taxon>
        <taxon>eudicotyledons</taxon>
        <taxon>Gunneridae</taxon>
        <taxon>Pentapetalae</taxon>
        <taxon>rosids</taxon>
        <taxon>fabids</taxon>
        <taxon>Fagales</taxon>
        <taxon>Betulaceae</taxon>
        <taxon>Carpinus</taxon>
    </lineage>
</organism>